<comment type="caution">
    <text evidence="2">The sequence shown here is derived from an EMBL/GenBank/DDBJ whole genome shotgun (WGS) entry which is preliminary data.</text>
</comment>
<reference evidence="2" key="1">
    <citation type="journal article" date="2016" name="Front. Microbiol.">
        <title>Genome Sequence of the Piezophilic, Mesophilic Sulfate-Reducing Bacterium Desulfovibrio indicus J2T.</title>
        <authorList>
            <person name="Cao J."/>
            <person name="Maignien L."/>
            <person name="Shao Z."/>
            <person name="Alain K."/>
            <person name="Jebbar M."/>
        </authorList>
    </citation>
    <scope>NUCLEOTIDE SEQUENCE</scope>
    <source>
        <strain evidence="2">DSM 21893</strain>
    </source>
</reference>
<proteinExistence type="predicted"/>
<sequence length="129" mass="14028">MPYQDVGTTKRKSMTPTRVLRIWEAHEGHCVTCGGQIDGTRDAWFIEHVRALELGGADTDANCGPAHLSCKAGKDADDHSRAAKAKRNKRAALGIRPPSQIKSAGFSPAPPQRRASSPIEKLKLGYQRP</sequence>
<reference evidence="2" key="2">
    <citation type="submission" date="2021-08" db="EMBL/GenBank/DDBJ databases">
        <authorList>
            <person name="Tani A."/>
            <person name="Ola A."/>
            <person name="Ogura Y."/>
            <person name="Katsura K."/>
            <person name="Hayashi T."/>
        </authorList>
    </citation>
    <scope>NUCLEOTIDE SEQUENCE</scope>
    <source>
        <strain evidence="2">DSM 21893</strain>
    </source>
</reference>
<evidence type="ECO:0000313" key="3">
    <source>
        <dbReference type="Proteomes" id="UP001055307"/>
    </source>
</evidence>
<accession>A0AAV4ZBK9</accession>
<feature type="region of interest" description="Disordered" evidence="1">
    <location>
        <begin position="71"/>
        <end position="129"/>
    </location>
</feature>
<evidence type="ECO:0000313" key="2">
    <source>
        <dbReference type="EMBL" id="GJD41360.1"/>
    </source>
</evidence>
<dbReference type="Gene3D" id="1.10.30.50">
    <property type="match status" value="1"/>
</dbReference>
<gene>
    <name evidence="2" type="ORF">OICFNHDK_3843</name>
</gene>
<protein>
    <recommendedName>
        <fullName evidence="4">HNH nuclease domain-containing protein</fullName>
    </recommendedName>
</protein>
<dbReference type="AlphaFoldDB" id="A0AAV4ZBK9"/>
<dbReference type="EMBL" id="BPQF01000019">
    <property type="protein sequence ID" value="GJD41360.1"/>
    <property type="molecule type" value="Genomic_DNA"/>
</dbReference>
<organism evidence="2 3">
    <name type="scientific">Methylobacterium bullatum</name>
    <dbReference type="NCBI Taxonomy" id="570505"/>
    <lineage>
        <taxon>Bacteria</taxon>
        <taxon>Pseudomonadati</taxon>
        <taxon>Pseudomonadota</taxon>
        <taxon>Alphaproteobacteria</taxon>
        <taxon>Hyphomicrobiales</taxon>
        <taxon>Methylobacteriaceae</taxon>
        <taxon>Methylobacterium</taxon>
    </lineage>
</organism>
<evidence type="ECO:0000256" key="1">
    <source>
        <dbReference type="SAM" id="MobiDB-lite"/>
    </source>
</evidence>
<name>A0AAV4ZBK9_9HYPH</name>
<keyword evidence="3" id="KW-1185">Reference proteome</keyword>
<feature type="compositionally biased region" description="Basic and acidic residues" evidence="1">
    <location>
        <begin position="72"/>
        <end position="81"/>
    </location>
</feature>
<dbReference type="RefSeq" id="WP_192215619.1">
    <property type="nucleotide sequence ID" value="NZ_BPQF01000019.1"/>
</dbReference>
<dbReference type="Proteomes" id="UP001055307">
    <property type="component" value="Unassembled WGS sequence"/>
</dbReference>
<evidence type="ECO:0008006" key="4">
    <source>
        <dbReference type="Google" id="ProtNLM"/>
    </source>
</evidence>